<keyword evidence="3 8" id="KW-0547">Nucleotide-binding</keyword>
<dbReference type="PRINTS" id="PR00315">
    <property type="entry name" value="ELONGATNFCT"/>
</dbReference>
<dbReference type="Gene3D" id="3.30.70.240">
    <property type="match status" value="1"/>
</dbReference>
<dbReference type="SMART" id="SM00889">
    <property type="entry name" value="EFG_IV"/>
    <property type="match status" value="1"/>
</dbReference>
<dbReference type="EMBL" id="FNXE01000031">
    <property type="protein sequence ID" value="SEH91712.1"/>
    <property type="molecule type" value="Genomic_DNA"/>
</dbReference>
<dbReference type="InterPro" id="IPR004540">
    <property type="entry name" value="Transl_elong_EFG/EF2"/>
</dbReference>
<dbReference type="InterPro" id="IPR035649">
    <property type="entry name" value="EFG_V"/>
</dbReference>
<evidence type="ECO:0000256" key="7">
    <source>
        <dbReference type="ARBA" id="ARBA00024731"/>
    </source>
</evidence>
<dbReference type="FunFam" id="3.30.70.870:FF:000001">
    <property type="entry name" value="Elongation factor G"/>
    <property type="match status" value="1"/>
</dbReference>
<evidence type="ECO:0000259" key="9">
    <source>
        <dbReference type="PROSITE" id="PS51722"/>
    </source>
</evidence>
<dbReference type="HAMAP" id="MF_00054_B">
    <property type="entry name" value="EF_G_EF_2_B"/>
    <property type="match status" value="1"/>
</dbReference>
<dbReference type="NCBIfam" id="TIGR00231">
    <property type="entry name" value="small_GTP"/>
    <property type="match status" value="1"/>
</dbReference>
<accession>A0A1H6LSN0</accession>
<keyword evidence="8" id="KW-0963">Cytoplasm</keyword>
<gene>
    <name evidence="8" type="primary">fusA</name>
    <name evidence="10" type="ORF">SAMN02927937_02116</name>
</gene>
<dbReference type="CDD" id="cd04088">
    <property type="entry name" value="EFG_mtEFG_II"/>
    <property type="match status" value="1"/>
</dbReference>
<dbReference type="SUPFAM" id="SSF54980">
    <property type="entry name" value="EF-G C-terminal domain-like"/>
    <property type="match status" value="2"/>
</dbReference>
<dbReference type="Proteomes" id="UP000199634">
    <property type="component" value="Unassembled WGS sequence"/>
</dbReference>
<feature type="binding site" evidence="8">
    <location>
        <begin position="146"/>
        <end position="149"/>
    </location>
    <ligand>
        <name>GTP</name>
        <dbReference type="ChEBI" id="CHEBI:37565"/>
    </ligand>
</feature>
<evidence type="ECO:0000256" key="8">
    <source>
        <dbReference type="HAMAP-Rule" id="MF_00054"/>
    </source>
</evidence>
<dbReference type="InterPro" id="IPR005225">
    <property type="entry name" value="Small_GTP-bd"/>
</dbReference>
<feature type="binding site" evidence="8">
    <location>
        <begin position="92"/>
        <end position="96"/>
    </location>
    <ligand>
        <name>GTP</name>
        <dbReference type="ChEBI" id="CHEBI:37565"/>
    </ligand>
</feature>
<evidence type="ECO:0000313" key="10">
    <source>
        <dbReference type="EMBL" id="SEH91712.1"/>
    </source>
</evidence>
<dbReference type="Gene3D" id="3.40.50.300">
    <property type="entry name" value="P-loop containing nucleotide triphosphate hydrolases"/>
    <property type="match status" value="1"/>
</dbReference>
<dbReference type="FunFam" id="3.30.70.240:FF:000001">
    <property type="entry name" value="Elongation factor G"/>
    <property type="match status" value="1"/>
</dbReference>
<dbReference type="InterPro" id="IPR047872">
    <property type="entry name" value="EFG_IV"/>
</dbReference>
<keyword evidence="4 8" id="KW-0251">Elongation factor</keyword>
<comment type="function">
    <text evidence="7 8">Catalyzes the GTP-dependent ribosomal translocation step during translation elongation. During this step, the ribosome changes from the pre-translocational (PRE) to the post-translocational (POST) state as the newly formed A-site-bound peptidyl-tRNA and P-site-bound deacylated tRNA move to the P and E sites, respectively. Catalyzes the coordinated movement of the two tRNA molecules, the mRNA and conformational changes in the ribosome.</text>
</comment>
<dbReference type="OrthoDB" id="9801591at2"/>
<evidence type="ECO:0000256" key="1">
    <source>
        <dbReference type="ARBA" id="ARBA00005870"/>
    </source>
</evidence>
<dbReference type="InterPro" id="IPR020568">
    <property type="entry name" value="Ribosomal_Su5_D2-typ_SF"/>
</dbReference>
<dbReference type="STRING" id="1159016.SAMN02927937_02116"/>
<evidence type="ECO:0000256" key="6">
    <source>
        <dbReference type="ARBA" id="ARBA00023134"/>
    </source>
</evidence>
<dbReference type="PROSITE" id="PS51722">
    <property type="entry name" value="G_TR_2"/>
    <property type="match status" value="1"/>
</dbReference>
<dbReference type="RefSeq" id="WP_091100289.1">
    <property type="nucleotide sequence ID" value="NZ_FNXE01000031.1"/>
</dbReference>
<dbReference type="GO" id="GO:0032790">
    <property type="term" value="P:ribosome disassembly"/>
    <property type="evidence" value="ECO:0007669"/>
    <property type="project" value="TreeGrafter"/>
</dbReference>
<dbReference type="GO" id="GO:0003924">
    <property type="term" value="F:GTPase activity"/>
    <property type="evidence" value="ECO:0007669"/>
    <property type="project" value="InterPro"/>
</dbReference>
<keyword evidence="6 8" id="KW-0342">GTP-binding</keyword>
<name>A0A1H6LSN0_9FLAO</name>
<dbReference type="PANTHER" id="PTHR43261">
    <property type="entry name" value="TRANSLATION ELONGATION FACTOR G-RELATED"/>
    <property type="match status" value="1"/>
</dbReference>
<dbReference type="Pfam" id="PF00679">
    <property type="entry name" value="EFG_C"/>
    <property type="match status" value="1"/>
</dbReference>
<dbReference type="Pfam" id="PF03764">
    <property type="entry name" value="EFG_IV"/>
    <property type="match status" value="1"/>
</dbReference>
<dbReference type="InterPro" id="IPR041095">
    <property type="entry name" value="EFG_II"/>
</dbReference>
<dbReference type="InterPro" id="IPR009022">
    <property type="entry name" value="EFG_III"/>
</dbReference>
<dbReference type="GO" id="GO:0005525">
    <property type="term" value="F:GTP binding"/>
    <property type="evidence" value="ECO:0007669"/>
    <property type="project" value="UniProtKB-UniRule"/>
</dbReference>
<sequence length="711" mass="78594">MARDLLFTRNIGIAAHIDAGKTTTTERILFYTGKNHKLGEVHDGASTMDWMEQEAERGITITSAATTCTWNFPTDQGKKIDSSKEYHFNIIDTPGHVDFTVEVNRSLRVLDGLVFLFSAVDGVEPQSETNWRLADNYKVPRMGFVNKMDRQGANFLKVCQQVKDMLKSNAVPIVLPIGEEADFKGVVDLVKNRAIVWHEETQGATFDIIEIPADMVDDVKQYRGQLIEEIAAYDENLLEKYMEDENSITEDEIHTALRAATLDMSIIPMTCGSSFKNKGVQFMLDAVCRYLPSPMDKEAIEGTNPDTDEPITRKPSVSDPFAALAFKIATDPFVGRLAFFRAYSGGLDAGSYVLNTRSGNKERISRIYQMHANKQNPIERIEAGDIGAAVGFKDIKTGDTLCDEKHPIVLESMVFPDPVIGIAIEPKTKADVDKMGMALAKLAEEDPTFTVRTDQASGQTIISGMGELHLDIIVDRMKREFKVEVNQGEPQVEYKEAFTKTADHRETYKKQSGGRGKFGDIVFKIGPADEVDGKVPMGLQFVNEVKGGNVPKEYIPAVEKGFREAMKQGPLAGFEMDSLKVTLVDGSYHAVDSDALSFELAAKLGYKESAKAAGAIILEPIMKLEVLTPEENMGDIVGDLNRRRGQINSMDDRNGAKVVKASVPLSEMFGYVTTLRTLSSGRATSTMEFSHYEQTPSNIQEEVIKKAKGNA</sequence>
<evidence type="ECO:0000313" key="11">
    <source>
        <dbReference type="Proteomes" id="UP000199634"/>
    </source>
</evidence>
<dbReference type="GO" id="GO:0005737">
    <property type="term" value="C:cytoplasm"/>
    <property type="evidence" value="ECO:0007669"/>
    <property type="project" value="UniProtKB-SubCell"/>
</dbReference>
<dbReference type="Pfam" id="PF00009">
    <property type="entry name" value="GTP_EFTU"/>
    <property type="match status" value="1"/>
</dbReference>
<dbReference type="Pfam" id="PF22042">
    <property type="entry name" value="EF-G_D2"/>
    <property type="match status" value="1"/>
</dbReference>
<dbReference type="CDD" id="cd03713">
    <property type="entry name" value="EFG_mtEFG_C"/>
    <property type="match status" value="1"/>
</dbReference>
<dbReference type="CDD" id="cd01886">
    <property type="entry name" value="EF-G"/>
    <property type="match status" value="1"/>
</dbReference>
<dbReference type="PANTHER" id="PTHR43261:SF1">
    <property type="entry name" value="RIBOSOME-RELEASING FACTOR 2, MITOCHONDRIAL"/>
    <property type="match status" value="1"/>
</dbReference>
<dbReference type="Pfam" id="PF14492">
    <property type="entry name" value="EFG_III"/>
    <property type="match status" value="1"/>
</dbReference>
<dbReference type="Gene3D" id="3.30.70.870">
    <property type="entry name" value="Elongation Factor G (Translational Gtpase), domain 3"/>
    <property type="match status" value="1"/>
</dbReference>
<dbReference type="PROSITE" id="PS00301">
    <property type="entry name" value="G_TR_1"/>
    <property type="match status" value="1"/>
</dbReference>
<evidence type="ECO:0000256" key="2">
    <source>
        <dbReference type="ARBA" id="ARBA00017872"/>
    </source>
</evidence>
<dbReference type="Gene3D" id="3.30.230.10">
    <property type="match status" value="1"/>
</dbReference>
<dbReference type="NCBIfam" id="NF009381">
    <property type="entry name" value="PRK12740.1-5"/>
    <property type="match status" value="1"/>
</dbReference>
<evidence type="ECO:0000256" key="3">
    <source>
        <dbReference type="ARBA" id="ARBA00022741"/>
    </source>
</evidence>
<dbReference type="AlphaFoldDB" id="A0A1H6LSN0"/>
<dbReference type="InterPro" id="IPR031157">
    <property type="entry name" value="G_TR_CS"/>
</dbReference>
<dbReference type="GO" id="GO:0003746">
    <property type="term" value="F:translation elongation factor activity"/>
    <property type="evidence" value="ECO:0007669"/>
    <property type="project" value="UniProtKB-UniRule"/>
</dbReference>
<organism evidence="10 11">
    <name type="scientific">Paenimyroides marinum</name>
    <dbReference type="NCBI Taxonomy" id="1159016"/>
    <lineage>
        <taxon>Bacteria</taxon>
        <taxon>Pseudomonadati</taxon>
        <taxon>Bacteroidota</taxon>
        <taxon>Flavobacteriia</taxon>
        <taxon>Flavobacteriales</taxon>
        <taxon>Flavobacteriaceae</taxon>
        <taxon>Paenimyroides</taxon>
    </lineage>
</organism>
<dbReference type="FunFam" id="3.30.230.10:FF:000003">
    <property type="entry name" value="Elongation factor G"/>
    <property type="match status" value="1"/>
</dbReference>
<proteinExistence type="inferred from homology"/>
<dbReference type="InterPro" id="IPR005517">
    <property type="entry name" value="Transl_elong_EFG/EF2_IV"/>
</dbReference>
<keyword evidence="11" id="KW-1185">Reference proteome</keyword>
<comment type="subcellular location">
    <subcellularLocation>
        <location evidence="8">Cytoplasm</location>
    </subcellularLocation>
</comment>
<dbReference type="InterPro" id="IPR014721">
    <property type="entry name" value="Ribsml_uS5_D2-typ_fold_subgr"/>
</dbReference>
<dbReference type="FunFam" id="3.40.50.300:FF:000029">
    <property type="entry name" value="Elongation factor G"/>
    <property type="match status" value="1"/>
</dbReference>
<dbReference type="SMART" id="SM00838">
    <property type="entry name" value="EFG_C"/>
    <property type="match status" value="1"/>
</dbReference>
<protein>
    <recommendedName>
        <fullName evidence="2 8">Elongation factor G</fullName>
        <shortName evidence="8">EF-G</shortName>
    </recommendedName>
</protein>
<feature type="binding site" evidence="8">
    <location>
        <begin position="15"/>
        <end position="22"/>
    </location>
    <ligand>
        <name>GTP</name>
        <dbReference type="ChEBI" id="CHEBI:37565"/>
    </ligand>
</feature>
<dbReference type="SUPFAM" id="SSF52540">
    <property type="entry name" value="P-loop containing nucleoside triphosphate hydrolases"/>
    <property type="match status" value="1"/>
</dbReference>
<dbReference type="InterPro" id="IPR035647">
    <property type="entry name" value="EFG_III/V"/>
</dbReference>
<keyword evidence="5 8" id="KW-0648">Protein biosynthesis</keyword>
<evidence type="ECO:0000256" key="5">
    <source>
        <dbReference type="ARBA" id="ARBA00022917"/>
    </source>
</evidence>
<dbReference type="NCBIfam" id="TIGR00484">
    <property type="entry name" value="EF-G"/>
    <property type="match status" value="1"/>
</dbReference>
<evidence type="ECO:0000256" key="4">
    <source>
        <dbReference type="ARBA" id="ARBA00022768"/>
    </source>
</evidence>
<dbReference type="SUPFAM" id="SSF54211">
    <property type="entry name" value="Ribosomal protein S5 domain 2-like"/>
    <property type="match status" value="1"/>
</dbReference>
<dbReference type="SUPFAM" id="SSF50447">
    <property type="entry name" value="Translation proteins"/>
    <property type="match status" value="1"/>
</dbReference>
<dbReference type="InterPro" id="IPR027417">
    <property type="entry name" value="P-loop_NTPase"/>
</dbReference>
<dbReference type="FunFam" id="2.40.30.10:FF:000006">
    <property type="entry name" value="Elongation factor G"/>
    <property type="match status" value="1"/>
</dbReference>
<dbReference type="InterPro" id="IPR053905">
    <property type="entry name" value="EF-G-like_DII"/>
</dbReference>
<reference evidence="10 11" key="1">
    <citation type="submission" date="2016-10" db="EMBL/GenBank/DDBJ databases">
        <authorList>
            <person name="de Groot N.N."/>
        </authorList>
    </citation>
    <scope>NUCLEOTIDE SEQUENCE [LARGE SCALE GENOMIC DNA]</scope>
    <source>
        <strain evidence="10 11">CGMCC 1.10825</strain>
    </source>
</reference>
<feature type="domain" description="Tr-type G" evidence="9">
    <location>
        <begin position="6"/>
        <end position="295"/>
    </location>
</feature>
<comment type="similarity">
    <text evidence="1 8">Belongs to the TRAFAC class translation factor GTPase superfamily. Classic translation factor GTPase family. EF-G/EF-2 subfamily.</text>
</comment>
<dbReference type="InterPro" id="IPR000640">
    <property type="entry name" value="EFG_V-like"/>
</dbReference>
<dbReference type="Gene3D" id="2.40.30.10">
    <property type="entry name" value="Translation factors"/>
    <property type="match status" value="1"/>
</dbReference>
<dbReference type="CDD" id="cd16262">
    <property type="entry name" value="EFG_III"/>
    <property type="match status" value="1"/>
</dbReference>
<dbReference type="InterPro" id="IPR000795">
    <property type="entry name" value="T_Tr_GTP-bd_dom"/>
</dbReference>
<dbReference type="CDD" id="cd01434">
    <property type="entry name" value="EFG_mtEFG1_IV"/>
    <property type="match status" value="1"/>
</dbReference>
<dbReference type="InterPro" id="IPR009000">
    <property type="entry name" value="Transl_B-barrel_sf"/>
</dbReference>